<comment type="caution">
    <text evidence="14">The sequence shown here is derived from an EMBL/GenBank/DDBJ whole genome shotgun (WGS) entry which is preliminary data.</text>
</comment>
<dbReference type="PANTHER" id="PTHR45753:SF1">
    <property type="entry name" value="ORNITHINE CARBAMOYLTRANSFERASE, CATABOLIC"/>
    <property type="match status" value="1"/>
</dbReference>
<dbReference type="PRINTS" id="PR00100">
    <property type="entry name" value="AOTCASE"/>
</dbReference>
<dbReference type="NCBIfam" id="NF001986">
    <property type="entry name" value="PRK00779.1"/>
    <property type="match status" value="1"/>
</dbReference>
<reference evidence="14" key="3">
    <citation type="submission" date="2021-09" db="EMBL/GenBank/DDBJ databases">
        <authorList>
            <person name="Gilroy R."/>
        </authorList>
    </citation>
    <scope>NUCLEOTIDE SEQUENCE</scope>
    <source>
        <strain evidence="14">CHK149-3286</strain>
    </source>
</reference>
<evidence type="ECO:0000256" key="5">
    <source>
        <dbReference type="ARBA" id="ARBA00022490"/>
    </source>
</evidence>
<sequence>MESDLDGAYTTTLKQLQDFKGKSFLKTCDFTYDELTTLIDFTGELKEKKNRGIPHPYLKGKNLALLFEKPSTRTRSAFSVAAFDLGATAEYFGQGDIHLGAKESTEDTAKVLGRMYDGIEFRGYNQSDVEMLAKYANVPVWNGLTNEWHPTQMIADFFTLKENWGTFEGKTLTYVGDARNNVAHDLLVTGAILGVNINIAAPKDLQPHDDIQQMAQQYAQQSNSKILITEDIKEAVYQTDALYTDVWFSMGEDHSVYQQRIEQLLPYQINSAMLANTCNPDIIVLHCLPAFHDLNTQVGAEIFEKFGIKEMEISDEVFRGDHSVVFDQAENRLHSIKSILSVTLGDVF</sequence>
<dbReference type="SUPFAM" id="SSF53671">
    <property type="entry name" value="Aspartate/ornithine carbamoyltransferase"/>
    <property type="match status" value="1"/>
</dbReference>
<organism evidence="14 16">
    <name type="scientific">Staphylococcus kloosii</name>
    <dbReference type="NCBI Taxonomy" id="29384"/>
    <lineage>
        <taxon>Bacteria</taxon>
        <taxon>Bacillati</taxon>
        <taxon>Bacillota</taxon>
        <taxon>Bacilli</taxon>
        <taxon>Bacillales</taxon>
        <taxon>Staphylococcaceae</taxon>
        <taxon>Staphylococcus</taxon>
    </lineage>
</organism>
<dbReference type="GO" id="GO:0005737">
    <property type="term" value="C:cytoplasm"/>
    <property type="evidence" value="ECO:0007669"/>
    <property type="project" value="UniProtKB-SubCell"/>
</dbReference>
<dbReference type="Pfam" id="PF02729">
    <property type="entry name" value="OTCace_N"/>
    <property type="match status" value="1"/>
</dbReference>
<evidence type="ECO:0000256" key="1">
    <source>
        <dbReference type="ARBA" id="ARBA00003822"/>
    </source>
</evidence>
<dbReference type="Proteomes" id="UP000321040">
    <property type="component" value="Unassembled WGS sequence"/>
</dbReference>
<feature type="domain" description="Aspartate/ornithine carbamoyltransferase Asp/Orn-binding" evidence="11">
    <location>
        <begin position="168"/>
        <end position="342"/>
    </location>
</feature>
<evidence type="ECO:0000259" key="12">
    <source>
        <dbReference type="Pfam" id="PF02729"/>
    </source>
</evidence>
<dbReference type="GO" id="GO:0019240">
    <property type="term" value="P:citrulline biosynthetic process"/>
    <property type="evidence" value="ECO:0007669"/>
    <property type="project" value="TreeGrafter"/>
</dbReference>
<comment type="catalytic activity">
    <reaction evidence="9 10">
        <text>carbamoyl phosphate + L-ornithine = L-citrulline + phosphate + H(+)</text>
        <dbReference type="Rhea" id="RHEA:19513"/>
        <dbReference type="ChEBI" id="CHEBI:15378"/>
        <dbReference type="ChEBI" id="CHEBI:43474"/>
        <dbReference type="ChEBI" id="CHEBI:46911"/>
        <dbReference type="ChEBI" id="CHEBI:57743"/>
        <dbReference type="ChEBI" id="CHEBI:58228"/>
        <dbReference type="EC" id="2.1.3.3"/>
    </reaction>
</comment>
<dbReference type="GO" id="GO:0042450">
    <property type="term" value="P:L-arginine biosynthetic process via ornithine"/>
    <property type="evidence" value="ECO:0007669"/>
    <property type="project" value="UniProtKB-UniRule"/>
</dbReference>
<dbReference type="Gene3D" id="3.40.50.1370">
    <property type="entry name" value="Aspartate/ornithine carbamoyltransferase"/>
    <property type="match status" value="2"/>
</dbReference>
<dbReference type="GeneID" id="69904320"/>
<dbReference type="InterPro" id="IPR002292">
    <property type="entry name" value="Orn/put_carbamltrans"/>
</dbReference>
<dbReference type="InterPro" id="IPR006132">
    <property type="entry name" value="Asp/Orn_carbamoyltranf_P-bd"/>
</dbReference>
<evidence type="ECO:0000256" key="9">
    <source>
        <dbReference type="ARBA" id="ARBA00048772"/>
    </source>
</evidence>
<name>A0A921GWT5_9STAP</name>
<feature type="binding site" evidence="10">
    <location>
        <position position="122"/>
    </location>
    <ligand>
        <name>carbamoyl phosphate</name>
        <dbReference type="ChEBI" id="CHEBI:58228"/>
    </ligand>
</feature>
<keyword evidence="7 10" id="KW-0808">Transferase</keyword>
<evidence type="ECO:0000313" key="13">
    <source>
        <dbReference type="EMBL" id="GEP81755.1"/>
    </source>
</evidence>
<evidence type="ECO:0000313" key="15">
    <source>
        <dbReference type="Proteomes" id="UP000321040"/>
    </source>
</evidence>
<dbReference type="InterPro" id="IPR024904">
    <property type="entry name" value="OTCase_ArgI"/>
</dbReference>
<dbReference type="PANTHER" id="PTHR45753">
    <property type="entry name" value="ORNITHINE CARBAMOYLTRANSFERASE, MITOCHONDRIAL"/>
    <property type="match status" value="1"/>
</dbReference>
<dbReference type="AlphaFoldDB" id="A0A921GWT5"/>
<evidence type="ECO:0000256" key="8">
    <source>
        <dbReference type="ARBA" id="ARBA00037919"/>
    </source>
</evidence>
<dbReference type="GO" id="GO:0004585">
    <property type="term" value="F:ornithine carbamoyltransferase activity"/>
    <property type="evidence" value="ECO:0007669"/>
    <property type="project" value="UniProtKB-UniRule"/>
</dbReference>
<comment type="function">
    <text evidence="1">Reversibly catalyzes the transfer of the carbamoyl group from carbamoyl phosphate (CP) to the N(epsilon) atom of ornithine (ORN) to produce L-citrulline.</text>
</comment>
<dbReference type="RefSeq" id="WP_170066438.1">
    <property type="nucleotide sequence ID" value="NZ_BKAQ01000007.1"/>
</dbReference>
<evidence type="ECO:0000256" key="4">
    <source>
        <dbReference type="ARBA" id="ARBA00013007"/>
    </source>
</evidence>
<comment type="caution">
    <text evidence="10">Lacks conserved residue(s) required for the propagation of feature annotation.</text>
</comment>
<accession>A0A921GWT5</accession>
<dbReference type="EC" id="2.1.3.3" evidence="4 10"/>
<keyword evidence="5 10" id="KW-0963">Cytoplasm</keyword>
<feature type="domain" description="Aspartate/ornithine carbamoyltransferase carbamoyl-P binding" evidence="12">
    <location>
        <begin position="22"/>
        <end position="162"/>
    </location>
</feature>
<feature type="binding site" evidence="10">
    <location>
        <begin position="287"/>
        <end position="288"/>
    </location>
    <ligand>
        <name>carbamoyl phosphate</name>
        <dbReference type="ChEBI" id="CHEBI:58228"/>
    </ligand>
</feature>
<keyword evidence="15" id="KW-1185">Reference proteome</keyword>
<evidence type="ECO:0000256" key="6">
    <source>
        <dbReference type="ARBA" id="ARBA00022503"/>
    </source>
</evidence>
<keyword evidence="6" id="KW-0056">Arginine metabolism</keyword>
<feature type="binding site" evidence="10">
    <location>
        <begin position="149"/>
        <end position="152"/>
    </location>
    <ligand>
        <name>carbamoyl phosphate</name>
        <dbReference type="ChEBI" id="CHEBI:58228"/>
    </ligand>
</feature>
<evidence type="ECO:0000256" key="3">
    <source>
        <dbReference type="ARBA" id="ARBA00007805"/>
    </source>
</evidence>
<feature type="binding site" evidence="10">
    <location>
        <begin position="71"/>
        <end position="74"/>
    </location>
    <ligand>
        <name>carbamoyl phosphate</name>
        <dbReference type="ChEBI" id="CHEBI:58228"/>
    </ligand>
</feature>
<dbReference type="InterPro" id="IPR006130">
    <property type="entry name" value="Asp/Orn_carbamoylTrfase"/>
</dbReference>
<feature type="binding site" evidence="10">
    <location>
        <begin position="249"/>
        <end position="250"/>
    </location>
    <ligand>
        <name>L-ornithine</name>
        <dbReference type="ChEBI" id="CHEBI:46911"/>
    </ligand>
</feature>
<dbReference type="GO" id="GO:0016597">
    <property type="term" value="F:amino acid binding"/>
    <property type="evidence" value="ECO:0007669"/>
    <property type="project" value="InterPro"/>
</dbReference>
<dbReference type="EMBL" id="DYVT01000004">
    <property type="protein sequence ID" value="HJF66746.1"/>
    <property type="molecule type" value="Genomic_DNA"/>
</dbReference>
<reference evidence="14" key="2">
    <citation type="journal article" date="2021" name="PeerJ">
        <title>Extensive microbial diversity within the chicken gut microbiome revealed by metagenomics and culture.</title>
        <authorList>
            <person name="Gilroy R."/>
            <person name="Ravi A."/>
            <person name="Getino M."/>
            <person name="Pursley I."/>
            <person name="Horton D.L."/>
            <person name="Alikhan N.F."/>
            <person name="Baker D."/>
            <person name="Gharbi K."/>
            <person name="Hall N."/>
            <person name="Watson M."/>
            <person name="Adriaenssens E.M."/>
            <person name="Foster-Nyarko E."/>
            <person name="Jarju S."/>
            <person name="Secka A."/>
            <person name="Antonio M."/>
            <person name="Oren A."/>
            <person name="Chaudhuri R.R."/>
            <person name="La Ragione R."/>
            <person name="Hildebrand F."/>
            <person name="Pallen M.J."/>
        </authorList>
    </citation>
    <scope>NUCLEOTIDE SEQUENCE</scope>
    <source>
        <strain evidence="14">CHK149-3286</strain>
    </source>
</reference>
<dbReference type="FunFam" id="3.40.50.1370:FF:000008">
    <property type="entry name" value="Ornithine carbamoyltransferase"/>
    <property type="match status" value="1"/>
</dbReference>
<dbReference type="Proteomes" id="UP000706163">
    <property type="component" value="Unassembled WGS sequence"/>
</dbReference>
<dbReference type="InterPro" id="IPR006131">
    <property type="entry name" value="Asp_carbamoyltransf_Asp/Orn-bd"/>
</dbReference>
<dbReference type="InterPro" id="IPR036901">
    <property type="entry name" value="Asp/Orn_carbamoylTrfase_sf"/>
</dbReference>
<dbReference type="HAMAP" id="MF_01109">
    <property type="entry name" value="OTCase"/>
    <property type="match status" value="1"/>
</dbReference>
<feature type="binding site" evidence="10">
    <location>
        <position position="332"/>
    </location>
    <ligand>
        <name>carbamoyl phosphate</name>
        <dbReference type="ChEBI" id="CHEBI:58228"/>
    </ligand>
</feature>
<evidence type="ECO:0000313" key="16">
    <source>
        <dbReference type="Proteomes" id="UP000706163"/>
    </source>
</evidence>
<evidence type="ECO:0000259" key="11">
    <source>
        <dbReference type="Pfam" id="PF00185"/>
    </source>
</evidence>
<dbReference type="PROSITE" id="PS00097">
    <property type="entry name" value="CARBAMOYLTRANSFERASE"/>
    <property type="match status" value="1"/>
</dbReference>
<evidence type="ECO:0000313" key="14">
    <source>
        <dbReference type="EMBL" id="HJF66746.1"/>
    </source>
</evidence>
<evidence type="ECO:0000256" key="10">
    <source>
        <dbReference type="HAMAP-Rule" id="MF_01109"/>
    </source>
</evidence>
<dbReference type="NCBIfam" id="TIGR00658">
    <property type="entry name" value="orni_carb_tr"/>
    <property type="match status" value="1"/>
</dbReference>
<gene>
    <name evidence="14" type="primary">argF</name>
    <name evidence="13" type="synonym">arcB</name>
    <name evidence="14" type="ORF">K8V85_00390</name>
    <name evidence="13" type="ORF">SKL01_09330</name>
</gene>
<dbReference type="EMBL" id="BKAQ01000007">
    <property type="protein sequence ID" value="GEP81755.1"/>
    <property type="molecule type" value="Genomic_DNA"/>
</dbReference>
<comment type="subcellular location">
    <subcellularLocation>
        <location evidence="2 10">Cytoplasm</location>
    </subcellularLocation>
</comment>
<evidence type="ECO:0000256" key="7">
    <source>
        <dbReference type="ARBA" id="ARBA00022679"/>
    </source>
</evidence>
<proteinExistence type="inferred from homology"/>
<comment type="pathway">
    <text evidence="8">Amino-acid degradation; L-arginine degradation via ADI pathway; carbamoyl phosphate from L-arginine: step 2/2.</text>
</comment>
<dbReference type="Pfam" id="PF00185">
    <property type="entry name" value="OTCace"/>
    <property type="match status" value="1"/>
</dbReference>
<reference evidence="13 15" key="1">
    <citation type="submission" date="2019-07" db="EMBL/GenBank/DDBJ databases">
        <title>Whole genome shotgun sequence of Staphylococcus kloosii NBRC 109624.</title>
        <authorList>
            <person name="Hosoyama A."/>
            <person name="Uohara A."/>
            <person name="Ohji S."/>
            <person name="Ichikawa N."/>
        </authorList>
    </citation>
    <scope>NUCLEOTIDE SEQUENCE [LARGE SCALE GENOMIC DNA]</scope>
    <source>
        <strain evidence="13 15">NBRC 109624</strain>
    </source>
</reference>
<feature type="binding site" evidence="10">
    <location>
        <position position="181"/>
    </location>
    <ligand>
        <name>L-ornithine</name>
        <dbReference type="ChEBI" id="CHEBI:46911"/>
    </ligand>
</feature>
<comment type="similarity">
    <text evidence="3 10">Belongs to the aspartate/ornithine carbamoyltransferase superfamily. OTCase family.</text>
</comment>
<protein>
    <recommendedName>
        <fullName evidence="4 10">Ornithine carbamoyltransferase</fullName>
        <shortName evidence="10">OTCase</shortName>
        <ecNumber evidence="4 10">2.1.3.3</ecNumber>
    </recommendedName>
</protein>
<dbReference type="PRINTS" id="PR00102">
    <property type="entry name" value="OTCASE"/>
</dbReference>
<evidence type="ECO:0000256" key="2">
    <source>
        <dbReference type="ARBA" id="ARBA00004496"/>
    </source>
</evidence>
<feature type="binding site" evidence="10">
    <location>
        <position position="245"/>
    </location>
    <ligand>
        <name>L-ornithine</name>
        <dbReference type="ChEBI" id="CHEBI:46911"/>
    </ligand>
</feature>